<comment type="caution">
    <text evidence="2">The sequence shown here is derived from an EMBL/GenBank/DDBJ whole genome shotgun (WGS) entry which is preliminary data.</text>
</comment>
<reference evidence="2 3" key="1">
    <citation type="submission" date="2023-12" db="EMBL/GenBank/DDBJ databases">
        <title>Denitrificimonas halotolerans sp. nov.,a novel species isolated from landfill leachate.</title>
        <authorList>
            <person name="Wang S."/>
        </authorList>
    </citation>
    <scope>NUCLEOTIDE SEQUENCE [LARGE SCALE GENOMIC DNA]</scope>
    <source>
        <strain evidence="2 3">JX-1</strain>
    </source>
</reference>
<dbReference type="PANTHER" id="PTHR41252:SF1">
    <property type="entry name" value="BLR2505 PROTEIN"/>
    <property type="match status" value="1"/>
</dbReference>
<accession>A0ABU5GQX3</accession>
<organism evidence="2 3">
    <name type="scientific">Denitrificimonas halotolerans</name>
    <dbReference type="NCBI Taxonomy" id="3098930"/>
    <lineage>
        <taxon>Bacteria</taxon>
        <taxon>Pseudomonadati</taxon>
        <taxon>Pseudomonadota</taxon>
        <taxon>Gammaproteobacteria</taxon>
        <taxon>Pseudomonadales</taxon>
        <taxon>Pseudomonadaceae</taxon>
        <taxon>Denitrificimonas</taxon>
    </lineage>
</organism>
<evidence type="ECO:0000259" key="1">
    <source>
        <dbReference type="Pfam" id="PF12680"/>
    </source>
</evidence>
<name>A0ABU5GQX3_9GAMM</name>
<dbReference type="RefSeq" id="WP_321552114.1">
    <property type="nucleotide sequence ID" value="NZ_JAXIVU010000001.1"/>
</dbReference>
<dbReference type="SUPFAM" id="SSF54427">
    <property type="entry name" value="NTF2-like"/>
    <property type="match status" value="1"/>
</dbReference>
<evidence type="ECO:0000313" key="2">
    <source>
        <dbReference type="EMBL" id="MDY7218008.1"/>
    </source>
</evidence>
<dbReference type="PANTHER" id="PTHR41252">
    <property type="entry name" value="BLR2505 PROTEIN"/>
    <property type="match status" value="1"/>
</dbReference>
<feature type="domain" description="SnoaL-like" evidence="1">
    <location>
        <begin position="8"/>
        <end position="115"/>
    </location>
</feature>
<gene>
    <name evidence="2" type="ORF">TOI97_00205</name>
</gene>
<sequence>MNSSKALIQQYFATLSGQSDVPVTEYFSADIRWNLPPAHPFGGPFIGIAAVLEMMEQGSGFFPYDSIGITLRALIAEKNDVVAHFSLSAKTHAGEDYANEYLFRFKCSDGKIVEVWEFLDTYYQFQAGLFN</sequence>
<dbReference type="InterPro" id="IPR037401">
    <property type="entry name" value="SnoaL-like"/>
</dbReference>
<proteinExistence type="predicted"/>
<dbReference type="Pfam" id="PF12680">
    <property type="entry name" value="SnoaL_2"/>
    <property type="match status" value="1"/>
</dbReference>
<keyword evidence="3" id="KW-1185">Reference proteome</keyword>
<dbReference type="InterPro" id="IPR032710">
    <property type="entry name" value="NTF2-like_dom_sf"/>
</dbReference>
<dbReference type="Proteomes" id="UP001294570">
    <property type="component" value="Unassembled WGS sequence"/>
</dbReference>
<dbReference type="Gene3D" id="3.10.450.50">
    <property type="match status" value="1"/>
</dbReference>
<evidence type="ECO:0000313" key="3">
    <source>
        <dbReference type="Proteomes" id="UP001294570"/>
    </source>
</evidence>
<dbReference type="EMBL" id="JAXIVU010000001">
    <property type="protein sequence ID" value="MDY7218008.1"/>
    <property type="molecule type" value="Genomic_DNA"/>
</dbReference>
<protein>
    <submittedName>
        <fullName evidence="2">Nuclear transport factor 2 family protein</fullName>
    </submittedName>
</protein>